<dbReference type="AlphaFoldDB" id="A0A1V4QH93"/>
<dbReference type="Gene3D" id="2.120.10.30">
    <property type="entry name" value="TolB, C-terminal domain"/>
    <property type="match status" value="1"/>
</dbReference>
<dbReference type="InterPro" id="IPR011042">
    <property type="entry name" value="6-blade_b-propeller_TolB-like"/>
</dbReference>
<name>A0A1V4QH93_UNCW3</name>
<dbReference type="EMBL" id="MUKB01000027">
    <property type="protein sequence ID" value="OPX18235.1"/>
    <property type="molecule type" value="Genomic_DNA"/>
</dbReference>
<organism evidence="1 2">
    <name type="scientific">candidate division WOR-3 bacterium 4484_100</name>
    <dbReference type="NCBI Taxonomy" id="1936077"/>
    <lineage>
        <taxon>Bacteria</taxon>
        <taxon>Bacteria division WOR-3</taxon>
    </lineage>
</organism>
<dbReference type="SUPFAM" id="SSF101898">
    <property type="entry name" value="NHL repeat"/>
    <property type="match status" value="1"/>
</dbReference>
<gene>
    <name evidence="1" type="ORF">BXT86_02195</name>
</gene>
<evidence type="ECO:0008006" key="3">
    <source>
        <dbReference type="Google" id="ProtNLM"/>
    </source>
</evidence>
<reference evidence="2" key="1">
    <citation type="submission" date="2017-01" db="EMBL/GenBank/DDBJ databases">
        <title>Novel pathways for hydrocarbon cycling and metabolic interdependencies in hydrothermal sediment communities.</title>
        <authorList>
            <person name="Dombrowski N."/>
            <person name="Seitz K."/>
            <person name="Teske A."/>
            <person name="Baker B."/>
        </authorList>
    </citation>
    <scope>NUCLEOTIDE SEQUENCE [LARGE SCALE GENOMIC DNA]</scope>
</reference>
<evidence type="ECO:0000313" key="1">
    <source>
        <dbReference type="EMBL" id="OPX18235.1"/>
    </source>
</evidence>
<comment type="caution">
    <text evidence="1">The sequence shown here is derived from an EMBL/GenBank/DDBJ whole genome shotgun (WGS) entry which is preliminary data.</text>
</comment>
<proteinExistence type="predicted"/>
<dbReference type="Proteomes" id="UP000191663">
    <property type="component" value="Unassembled WGS sequence"/>
</dbReference>
<evidence type="ECO:0000313" key="2">
    <source>
        <dbReference type="Proteomes" id="UP000191663"/>
    </source>
</evidence>
<protein>
    <recommendedName>
        <fullName evidence="3">6-bladed beta-propeller</fullName>
    </recommendedName>
</protein>
<sequence>MLILLFLFSIQPAEIIPLNHQFRTITVYKNRIYLAPLIGTTIYQMEGPDTFIPITFTDEIDYQIRNFKVTPFAIYFNNGKSIEKFYYTTGTMETIHTGDDIISFVIKPSGELILADRREHSIKILDFHYRPAYQINEIKVKDLWWFRERLYVLTRNSIVQYDRFGNFLKKSRLKYHTQKIRVDSTGIYLFSSQDSYLYLYDQKWHRIKLNHKISDIALMKNKIIILDDKGTTLYIYNN</sequence>
<accession>A0A1V4QH93</accession>